<evidence type="ECO:0000256" key="1">
    <source>
        <dbReference type="SAM" id="MobiDB-lite"/>
    </source>
</evidence>
<gene>
    <name evidence="2" type="ORF">MEUPH1_LOCUS28446</name>
    <name evidence="3" type="ORF">MEUPH1_LOCUS28451</name>
</gene>
<evidence type="ECO:0000313" key="3">
    <source>
        <dbReference type="EMBL" id="CAI6374875.1"/>
    </source>
</evidence>
<comment type="caution">
    <text evidence="3">The sequence shown here is derived from an EMBL/GenBank/DDBJ whole genome shotgun (WGS) entry which is preliminary data.</text>
</comment>
<dbReference type="EMBL" id="CARXXK010001250">
    <property type="protein sequence ID" value="CAI6374875.1"/>
    <property type="molecule type" value="Genomic_DNA"/>
</dbReference>
<feature type="region of interest" description="Disordered" evidence="1">
    <location>
        <begin position="14"/>
        <end position="107"/>
    </location>
</feature>
<dbReference type="Proteomes" id="UP001160148">
    <property type="component" value="Unassembled WGS sequence"/>
</dbReference>
<proteinExistence type="predicted"/>
<protein>
    <submittedName>
        <fullName evidence="3">Uncharacterized protein</fullName>
    </submittedName>
</protein>
<accession>A0AAV0Y1Z1</accession>
<dbReference type="EMBL" id="CARXXK010001250">
    <property type="protein sequence ID" value="CAI6374870.1"/>
    <property type="molecule type" value="Genomic_DNA"/>
</dbReference>
<dbReference type="AlphaFoldDB" id="A0AAV0Y1Z1"/>
<sequence length="127" mass="14106">MQNFRRDIIKQWMSEAKKRTSRSVSNEKIEDQENFSGTNSESSHGDGDNRGPGSSRYGDGNEDNEVSELESVGDGQSEQGFGRGGGSPQFLSTDFPDTDQRIFSPLVGNDYFCNLSTESRRNSYSSE</sequence>
<evidence type="ECO:0000313" key="4">
    <source>
        <dbReference type="Proteomes" id="UP001160148"/>
    </source>
</evidence>
<reference evidence="3 4" key="1">
    <citation type="submission" date="2023-01" db="EMBL/GenBank/DDBJ databases">
        <authorList>
            <person name="Whitehead M."/>
        </authorList>
    </citation>
    <scope>NUCLEOTIDE SEQUENCE [LARGE SCALE GENOMIC DNA]</scope>
</reference>
<keyword evidence="4" id="KW-1185">Reference proteome</keyword>
<name>A0AAV0Y1Z1_9HEMI</name>
<organism evidence="3 4">
    <name type="scientific">Macrosiphum euphorbiae</name>
    <name type="common">potato aphid</name>
    <dbReference type="NCBI Taxonomy" id="13131"/>
    <lineage>
        <taxon>Eukaryota</taxon>
        <taxon>Metazoa</taxon>
        <taxon>Ecdysozoa</taxon>
        <taxon>Arthropoda</taxon>
        <taxon>Hexapoda</taxon>
        <taxon>Insecta</taxon>
        <taxon>Pterygota</taxon>
        <taxon>Neoptera</taxon>
        <taxon>Paraneoptera</taxon>
        <taxon>Hemiptera</taxon>
        <taxon>Sternorrhyncha</taxon>
        <taxon>Aphidomorpha</taxon>
        <taxon>Aphidoidea</taxon>
        <taxon>Aphididae</taxon>
        <taxon>Macrosiphini</taxon>
        <taxon>Macrosiphum</taxon>
    </lineage>
</organism>
<evidence type="ECO:0000313" key="2">
    <source>
        <dbReference type="EMBL" id="CAI6374870.1"/>
    </source>
</evidence>